<dbReference type="AlphaFoldDB" id="A0A2P2QIF5"/>
<organism evidence="1">
    <name type="scientific">Rhizophora mucronata</name>
    <name type="common">Asiatic mangrove</name>
    <dbReference type="NCBI Taxonomy" id="61149"/>
    <lineage>
        <taxon>Eukaryota</taxon>
        <taxon>Viridiplantae</taxon>
        <taxon>Streptophyta</taxon>
        <taxon>Embryophyta</taxon>
        <taxon>Tracheophyta</taxon>
        <taxon>Spermatophyta</taxon>
        <taxon>Magnoliopsida</taxon>
        <taxon>eudicotyledons</taxon>
        <taxon>Gunneridae</taxon>
        <taxon>Pentapetalae</taxon>
        <taxon>rosids</taxon>
        <taxon>fabids</taxon>
        <taxon>Malpighiales</taxon>
        <taxon>Rhizophoraceae</taxon>
        <taxon>Rhizophora</taxon>
    </lineage>
</organism>
<proteinExistence type="predicted"/>
<reference evidence="1" key="1">
    <citation type="submission" date="2018-02" db="EMBL/GenBank/DDBJ databases">
        <title>Rhizophora mucronata_Transcriptome.</title>
        <authorList>
            <person name="Meera S.P."/>
            <person name="Sreeshan A."/>
            <person name="Augustine A."/>
        </authorList>
    </citation>
    <scope>NUCLEOTIDE SEQUENCE</scope>
    <source>
        <tissue evidence="1">Leaf</tissue>
    </source>
</reference>
<evidence type="ECO:0000313" key="1">
    <source>
        <dbReference type="EMBL" id="MBX66792.1"/>
    </source>
</evidence>
<protein>
    <submittedName>
        <fullName evidence="1">Uncharacterized protein</fullName>
    </submittedName>
</protein>
<sequence length="27" mass="3311">MFECVCYSWIYVCQIVIILWRITSDLI</sequence>
<dbReference type="EMBL" id="GGEC01086308">
    <property type="protein sequence ID" value="MBX66792.1"/>
    <property type="molecule type" value="Transcribed_RNA"/>
</dbReference>
<accession>A0A2P2QIF5</accession>
<name>A0A2P2QIF5_RHIMU</name>